<dbReference type="PROSITE" id="PS50928">
    <property type="entry name" value="ABC_TM1"/>
    <property type="match status" value="1"/>
</dbReference>
<feature type="transmembrane region" description="Helical" evidence="8">
    <location>
        <begin position="136"/>
        <end position="158"/>
    </location>
</feature>
<protein>
    <submittedName>
        <fullName evidence="10">ABC transporter permease</fullName>
    </submittedName>
</protein>
<evidence type="ECO:0000256" key="2">
    <source>
        <dbReference type="ARBA" id="ARBA00022448"/>
    </source>
</evidence>
<keyword evidence="6 8" id="KW-1133">Transmembrane helix</keyword>
<dbReference type="PANTHER" id="PTHR43163:SF8">
    <property type="entry name" value="D,D-DIPEPTIDE TRANSPORT SYSTEM PERMEASE PROTEIN DDPB-RELATED"/>
    <property type="match status" value="1"/>
</dbReference>
<dbReference type="Pfam" id="PF00528">
    <property type="entry name" value="BPD_transp_1"/>
    <property type="match status" value="1"/>
</dbReference>
<keyword evidence="7 8" id="KW-0472">Membrane</keyword>
<sequence>MTFWTIIRQRCWGLALVMIGVCVITFIISHLIPGDPASMLAGNRASDEIVQRIRQQLGLDQPLYVQFYRYVTDLLHGDLGTSIRTGRPVLEDLKAFFPATLELALSALLLAIVLGVPLGVLSAVYRNKFPDHLVRLLSVVGISTPAFWLGLGVIILFYGQMNVLPGGGRLDDWLEPPTHITGFYLLDSLLTGNSEAFWNSFQHLVMPALTLAFVHMGIVARQIRSAMLEQLGEDYIRTARANGLSRWRVILCHALPNALIPSITVLGLALGDLLYGAVLTETVFAWPGMGAYVVNSIQALDFPAVMGFAVVVSFAYVIVNLLVDLLYVWVDPRIGREG</sequence>
<evidence type="ECO:0000256" key="3">
    <source>
        <dbReference type="ARBA" id="ARBA00022475"/>
    </source>
</evidence>
<dbReference type="InterPro" id="IPR035906">
    <property type="entry name" value="MetI-like_sf"/>
</dbReference>
<dbReference type="InterPro" id="IPR000515">
    <property type="entry name" value="MetI-like"/>
</dbReference>
<evidence type="ECO:0000256" key="8">
    <source>
        <dbReference type="RuleBase" id="RU363032"/>
    </source>
</evidence>
<evidence type="ECO:0000313" key="10">
    <source>
        <dbReference type="EMBL" id="MCV9878076.1"/>
    </source>
</evidence>
<comment type="caution">
    <text evidence="10">The sequence shown here is derived from an EMBL/GenBank/DDBJ whole genome shotgun (WGS) entry which is preliminary data.</text>
</comment>
<dbReference type="AlphaFoldDB" id="A0AA42C4K9"/>
<evidence type="ECO:0000259" key="9">
    <source>
        <dbReference type="PROSITE" id="PS50928"/>
    </source>
</evidence>
<dbReference type="EMBL" id="JAMPJU010000002">
    <property type="protein sequence ID" value="MCV9881360.1"/>
    <property type="molecule type" value="Genomic_DNA"/>
</dbReference>
<dbReference type="Proteomes" id="UP001165569">
    <property type="component" value="Unassembled WGS sequence"/>
</dbReference>
<evidence type="ECO:0000313" key="11">
    <source>
        <dbReference type="EMBL" id="MCV9881360.1"/>
    </source>
</evidence>
<dbReference type="GO" id="GO:0005886">
    <property type="term" value="C:plasma membrane"/>
    <property type="evidence" value="ECO:0007669"/>
    <property type="project" value="UniProtKB-SubCell"/>
</dbReference>
<dbReference type="Pfam" id="PF19300">
    <property type="entry name" value="BPD_transp_1_N"/>
    <property type="match status" value="1"/>
</dbReference>
<keyword evidence="5 8" id="KW-0812">Transmembrane</keyword>
<feature type="transmembrane region" description="Helical" evidence="8">
    <location>
        <begin position="274"/>
        <end position="294"/>
    </location>
</feature>
<gene>
    <name evidence="10" type="ORF">NC803_04330</name>
    <name evidence="11" type="ORF">NC856_03600</name>
</gene>
<proteinExistence type="inferred from homology"/>
<dbReference type="EMBL" id="JAMPJT010000002">
    <property type="protein sequence ID" value="MCV9878076.1"/>
    <property type="molecule type" value="Genomic_DNA"/>
</dbReference>
<keyword evidence="2 8" id="KW-0813">Transport</keyword>
<evidence type="ECO:0000256" key="4">
    <source>
        <dbReference type="ARBA" id="ARBA00022519"/>
    </source>
</evidence>
<comment type="similarity">
    <text evidence="8">Belongs to the binding-protein-dependent transport system permease family.</text>
</comment>
<keyword evidence="4" id="KW-0997">Cell inner membrane</keyword>
<feature type="transmembrane region" description="Helical" evidence="8">
    <location>
        <begin position="103"/>
        <end position="124"/>
    </location>
</feature>
<evidence type="ECO:0000256" key="1">
    <source>
        <dbReference type="ARBA" id="ARBA00004429"/>
    </source>
</evidence>
<comment type="subcellular location">
    <subcellularLocation>
        <location evidence="1">Cell inner membrane</location>
        <topology evidence="1">Multi-pass membrane protein</topology>
    </subcellularLocation>
    <subcellularLocation>
        <location evidence="8">Cell membrane</location>
        <topology evidence="8">Multi-pass membrane protein</topology>
    </subcellularLocation>
</comment>
<dbReference type="SUPFAM" id="SSF161098">
    <property type="entry name" value="MetI-like"/>
    <property type="match status" value="1"/>
</dbReference>
<accession>A0AA42C4K9</accession>
<keyword evidence="3" id="KW-1003">Cell membrane</keyword>
<dbReference type="Proteomes" id="UP001165568">
    <property type="component" value="Unassembled WGS sequence"/>
</dbReference>
<reference evidence="10" key="1">
    <citation type="submission" date="2022-04" db="EMBL/GenBank/DDBJ databases">
        <title>Brenneria sp. isolated from walnut trees in Serbia.</title>
        <authorList>
            <person name="Gasic K."/>
            <person name="Zlatkovic N."/>
            <person name="Kuzmanovic N."/>
        </authorList>
    </citation>
    <scope>NUCLEOTIDE SEQUENCE</scope>
    <source>
        <strain evidence="11">KBI 423</strain>
        <strain evidence="10">KBI 447</strain>
    </source>
</reference>
<keyword evidence="12" id="KW-1185">Reference proteome</keyword>
<feature type="transmembrane region" description="Helical" evidence="8">
    <location>
        <begin position="306"/>
        <end position="330"/>
    </location>
</feature>
<feature type="transmembrane region" description="Helical" evidence="8">
    <location>
        <begin position="247"/>
        <end position="268"/>
    </location>
</feature>
<dbReference type="PANTHER" id="PTHR43163">
    <property type="entry name" value="DIPEPTIDE TRANSPORT SYSTEM PERMEASE PROTEIN DPPB-RELATED"/>
    <property type="match status" value="1"/>
</dbReference>
<feature type="transmembrane region" description="Helical" evidence="8">
    <location>
        <begin position="201"/>
        <end position="220"/>
    </location>
</feature>
<dbReference type="RefSeq" id="WP_264089069.1">
    <property type="nucleotide sequence ID" value="NZ_JAMPJT010000002.1"/>
</dbReference>
<dbReference type="GO" id="GO:0071916">
    <property type="term" value="F:dipeptide transmembrane transporter activity"/>
    <property type="evidence" value="ECO:0007669"/>
    <property type="project" value="TreeGrafter"/>
</dbReference>
<evidence type="ECO:0000313" key="13">
    <source>
        <dbReference type="Proteomes" id="UP001165569"/>
    </source>
</evidence>
<dbReference type="Gene3D" id="1.10.3720.10">
    <property type="entry name" value="MetI-like"/>
    <property type="match status" value="1"/>
</dbReference>
<evidence type="ECO:0000256" key="7">
    <source>
        <dbReference type="ARBA" id="ARBA00023136"/>
    </source>
</evidence>
<dbReference type="CDD" id="cd06261">
    <property type="entry name" value="TM_PBP2"/>
    <property type="match status" value="1"/>
</dbReference>
<feature type="transmembrane region" description="Helical" evidence="8">
    <location>
        <begin position="12"/>
        <end position="32"/>
    </location>
</feature>
<dbReference type="InterPro" id="IPR045621">
    <property type="entry name" value="BPD_transp_1_N"/>
</dbReference>
<evidence type="ECO:0000313" key="12">
    <source>
        <dbReference type="Proteomes" id="UP001165568"/>
    </source>
</evidence>
<organism evidence="10 13">
    <name type="scientific">Brenneria izbisi</name>
    <dbReference type="NCBI Taxonomy" id="2939450"/>
    <lineage>
        <taxon>Bacteria</taxon>
        <taxon>Pseudomonadati</taxon>
        <taxon>Pseudomonadota</taxon>
        <taxon>Gammaproteobacteria</taxon>
        <taxon>Enterobacterales</taxon>
        <taxon>Pectobacteriaceae</taxon>
        <taxon>Brenneria</taxon>
    </lineage>
</organism>
<evidence type="ECO:0000256" key="6">
    <source>
        <dbReference type="ARBA" id="ARBA00022989"/>
    </source>
</evidence>
<feature type="domain" description="ABC transmembrane type-1" evidence="9">
    <location>
        <begin position="97"/>
        <end position="327"/>
    </location>
</feature>
<name>A0AA42C4K9_9GAMM</name>
<evidence type="ECO:0000256" key="5">
    <source>
        <dbReference type="ARBA" id="ARBA00022692"/>
    </source>
</evidence>